<keyword evidence="3" id="KW-1185">Reference proteome</keyword>
<feature type="region of interest" description="Disordered" evidence="1">
    <location>
        <begin position="1"/>
        <end position="43"/>
    </location>
</feature>
<name>A0A0W7X1E8_9ACTN</name>
<feature type="region of interest" description="Disordered" evidence="1">
    <location>
        <begin position="65"/>
        <end position="158"/>
    </location>
</feature>
<dbReference type="AlphaFoldDB" id="A0A0W7X1E8"/>
<organism evidence="2 3">
    <name type="scientific">Streptomyces silvensis</name>
    <dbReference type="NCBI Taxonomy" id="1765722"/>
    <lineage>
        <taxon>Bacteria</taxon>
        <taxon>Bacillati</taxon>
        <taxon>Actinomycetota</taxon>
        <taxon>Actinomycetes</taxon>
        <taxon>Kitasatosporales</taxon>
        <taxon>Streptomycetaceae</taxon>
        <taxon>Streptomyces</taxon>
    </lineage>
</organism>
<dbReference type="EMBL" id="LOCL01000038">
    <property type="protein sequence ID" value="KUF16603.1"/>
    <property type="molecule type" value="Genomic_DNA"/>
</dbReference>
<evidence type="ECO:0000313" key="2">
    <source>
        <dbReference type="EMBL" id="KUF16603.1"/>
    </source>
</evidence>
<dbReference type="STRING" id="1765722.AT728_12620"/>
<evidence type="ECO:0000256" key="1">
    <source>
        <dbReference type="SAM" id="MobiDB-lite"/>
    </source>
</evidence>
<dbReference type="Proteomes" id="UP000054804">
    <property type="component" value="Unassembled WGS sequence"/>
</dbReference>
<feature type="compositionally biased region" description="Low complexity" evidence="1">
    <location>
        <begin position="25"/>
        <end position="42"/>
    </location>
</feature>
<comment type="caution">
    <text evidence="2">The sequence shown here is derived from an EMBL/GenBank/DDBJ whole genome shotgun (WGS) entry which is preliminary data.</text>
</comment>
<protein>
    <submittedName>
        <fullName evidence="2">Uncharacterized protein</fullName>
    </submittedName>
</protein>
<proteinExistence type="predicted"/>
<reference evidence="2 3" key="1">
    <citation type="submission" date="2015-12" db="EMBL/GenBank/DDBJ databases">
        <title>Draft genome sequence of Streptomyces silvensis ATCC 53525, a producer of novel hormone antagonists.</title>
        <authorList>
            <person name="Johnston C.W."/>
            <person name="Li Y."/>
            <person name="Magarvey N.A."/>
        </authorList>
    </citation>
    <scope>NUCLEOTIDE SEQUENCE [LARGE SCALE GENOMIC DNA]</scope>
    <source>
        <strain evidence="2 3">ATCC 53525</strain>
    </source>
</reference>
<gene>
    <name evidence="2" type="ORF">AT728_12620</name>
</gene>
<accession>A0A0W7X1E8</accession>
<evidence type="ECO:0000313" key="3">
    <source>
        <dbReference type="Proteomes" id="UP000054804"/>
    </source>
</evidence>
<sequence length="158" mass="16677">MSQEAVPEQTHDPLAPEQSRHEVVPGQARGQAPAARQGAPRGLLQQMEELMAALNADLTRLDADLQQSALQQPDVQRPCPQQPVLQQPGSPQPDVQRPCPQQPVLQQPGSPQPGPSQVGSSLIDAPQSHPPRFHSPQSVRPGAGTPVRPPVDGGPGGV</sequence>
<dbReference type="RefSeq" id="WP_058849419.1">
    <property type="nucleotide sequence ID" value="NZ_LOCL01000038.1"/>
</dbReference>
<feature type="compositionally biased region" description="Low complexity" evidence="1">
    <location>
        <begin position="102"/>
        <end position="122"/>
    </location>
</feature>